<keyword evidence="3" id="KW-0333">Golgi apparatus</keyword>
<evidence type="ECO:0000256" key="3">
    <source>
        <dbReference type="ARBA" id="ARBA00023034"/>
    </source>
</evidence>
<proteinExistence type="inferred from homology"/>
<reference evidence="6 7" key="1">
    <citation type="journal article" date="2010" name="PLoS Biol.">
        <title>Multi-platform next-generation sequencing of the domestic turkey (Meleagris gallopavo): genome assembly and analysis.</title>
        <authorList>
            <person name="Dalloul R.A."/>
            <person name="Long J.A."/>
            <person name="Zimin A.V."/>
            <person name="Aslam L."/>
            <person name="Beal K."/>
            <person name="Blomberg L.A."/>
            <person name="Bouffard P."/>
            <person name="Burt D.W."/>
            <person name="Crasta O."/>
            <person name="Crooijmans R.P."/>
            <person name="Cooper K."/>
            <person name="Coulombe R.A."/>
            <person name="De S."/>
            <person name="Delany M.E."/>
            <person name="Dodgson J.B."/>
            <person name="Dong J.J."/>
            <person name="Evans C."/>
            <person name="Frederickson K.M."/>
            <person name="Flicek P."/>
            <person name="Florea L."/>
            <person name="Folkerts O."/>
            <person name="Groenen M.A."/>
            <person name="Harkins T.T."/>
            <person name="Herrero J."/>
            <person name="Hoffmann S."/>
            <person name="Megens H.J."/>
            <person name="Jiang A."/>
            <person name="de Jong P."/>
            <person name="Kaiser P."/>
            <person name="Kim H."/>
            <person name="Kim K.W."/>
            <person name="Kim S."/>
            <person name="Langenberger D."/>
            <person name="Lee M.K."/>
            <person name="Lee T."/>
            <person name="Mane S."/>
            <person name="Marcais G."/>
            <person name="Marz M."/>
            <person name="McElroy A.P."/>
            <person name="Modise T."/>
            <person name="Nefedov M."/>
            <person name="Notredame C."/>
            <person name="Paton I.R."/>
            <person name="Payne W.S."/>
            <person name="Pertea G."/>
            <person name="Prickett D."/>
            <person name="Puiu D."/>
            <person name="Qioa D."/>
            <person name="Raineri E."/>
            <person name="Ruffier M."/>
            <person name="Salzberg S.L."/>
            <person name="Schatz M.C."/>
            <person name="Scheuring C."/>
            <person name="Schmidt C.J."/>
            <person name="Schroeder S."/>
            <person name="Searle S.M."/>
            <person name="Smith E.J."/>
            <person name="Smith J."/>
            <person name="Sonstegard T.S."/>
            <person name="Stadler P.F."/>
            <person name="Tafer H."/>
            <person name="Tu Z.J."/>
            <person name="Van Tassell C.P."/>
            <person name="Vilella A.J."/>
            <person name="Williams K.P."/>
            <person name="Yorke J.A."/>
            <person name="Zhang L."/>
            <person name="Zhang H.B."/>
            <person name="Zhang X."/>
            <person name="Zhang Y."/>
            <person name="Reed K.M."/>
        </authorList>
    </citation>
    <scope>NUCLEOTIDE SEQUENCE [LARGE SCALE GENOMIC DNA]</scope>
</reference>
<keyword evidence="4" id="KW-0175">Coiled coil</keyword>
<evidence type="ECO:0000256" key="5">
    <source>
        <dbReference type="SAM" id="MobiDB-lite"/>
    </source>
</evidence>
<comment type="subcellular location">
    <subcellularLocation>
        <location evidence="1">Golgi apparatus</location>
    </subcellularLocation>
</comment>
<dbReference type="OrthoDB" id="5864420at2759"/>
<evidence type="ECO:0000313" key="6">
    <source>
        <dbReference type="Ensembl" id="ENSMGAP00000021261.1"/>
    </source>
</evidence>
<keyword evidence="7" id="KW-1185">Reference proteome</keyword>
<reference evidence="6" key="3">
    <citation type="submission" date="2025-09" db="UniProtKB">
        <authorList>
            <consortium name="Ensembl"/>
        </authorList>
    </citation>
    <scope>IDENTIFICATION</scope>
</reference>
<dbReference type="GO" id="GO:0005794">
    <property type="term" value="C:Golgi apparatus"/>
    <property type="evidence" value="ECO:0007669"/>
    <property type="project" value="UniProtKB-SubCell"/>
</dbReference>
<dbReference type="Bgee" id="ENSMGAG00000006268">
    <property type="expression patterns" value="Expressed in breast and 17 other cell types or tissues"/>
</dbReference>
<protein>
    <submittedName>
        <fullName evidence="6">G kinase anchoring protein 1</fullName>
    </submittedName>
</protein>
<dbReference type="AlphaFoldDB" id="A0A803XP15"/>
<organism evidence="6 7">
    <name type="scientific">Meleagris gallopavo</name>
    <name type="common">Wild turkey</name>
    <dbReference type="NCBI Taxonomy" id="9103"/>
    <lineage>
        <taxon>Eukaryota</taxon>
        <taxon>Metazoa</taxon>
        <taxon>Chordata</taxon>
        <taxon>Craniata</taxon>
        <taxon>Vertebrata</taxon>
        <taxon>Euteleostomi</taxon>
        <taxon>Archelosauria</taxon>
        <taxon>Archosauria</taxon>
        <taxon>Dinosauria</taxon>
        <taxon>Saurischia</taxon>
        <taxon>Theropoda</taxon>
        <taxon>Coelurosauria</taxon>
        <taxon>Aves</taxon>
        <taxon>Neognathae</taxon>
        <taxon>Galloanserae</taxon>
        <taxon>Galliformes</taxon>
        <taxon>Phasianidae</taxon>
        <taxon>Meleagridinae</taxon>
        <taxon>Meleagris</taxon>
    </lineage>
</organism>
<dbReference type="GeneTree" id="ENSGT00390000008742"/>
<sequence length="163" mass="18439">MASVVMNSVPTTASRFALLQLESDTDSESGKGRSCQGAGKSQALEGRSSTNEKKREKRRRKKEQQQSEANELRNLAFKKIPQKSSHGGCLSQHEQKLHTTMQKDSQEENWQEWRQRDEQVPPYKSFLTSSTIKIFSTGPSSGVTKLEPQTRLRVRSDSVLKPM</sequence>
<dbReference type="GO" id="GO:0007165">
    <property type="term" value="P:signal transduction"/>
    <property type="evidence" value="ECO:0007669"/>
    <property type="project" value="InterPro"/>
</dbReference>
<name>A0A803XP15_MELGA</name>
<evidence type="ECO:0000256" key="4">
    <source>
        <dbReference type="ARBA" id="ARBA00023054"/>
    </source>
</evidence>
<accession>A0A803XP15</accession>
<feature type="region of interest" description="Disordered" evidence="5">
    <location>
        <begin position="23"/>
        <end position="122"/>
    </location>
</feature>
<dbReference type="PANTHER" id="PTHR14899:SF0">
    <property type="entry name" value="G KINASE-ANCHORING PROTEIN 1"/>
    <property type="match status" value="1"/>
</dbReference>
<dbReference type="Ensembl" id="ENSMGAT00000023159.1">
    <property type="protein sequence ID" value="ENSMGAP00000021261.1"/>
    <property type="gene ID" value="ENSMGAG00000006268.3"/>
</dbReference>
<dbReference type="PRINTS" id="PR02083">
    <property type="entry name" value="GKINASEAP1"/>
</dbReference>
<dbReference type="InterPro" id="IPR026109">
    <property type="entry name" value="GKAP1"/>
</dbReference>
<comment type="similarity">
    <text evidence="2">Belongs to the GKAP1 family.</text>
</comment>
<evidence type="ECO:0000256" key="2">
    <source>
        <dbReference type="ARBA" id="ARBA00006662"/>
    </source>
</evidence>
<reference evidence="6" key="2">
    <citation type="submission" date="2025-08" db="UniProtKB">
        <authorList>
            <consortium name="Ensembl"/>
        </authorList>
    </citation>
    <scope>IDENTIFICATION</scope>
</reference>
<dbReference type="PANTHER" id="PTHR14899">
    <property type="entry name" value="G KINASE ANCHORING PROTEIN 1"/>
    <property type="match status" value="1"/>
</dbReference>
<dbReference type="Proteomes" id="UP000001645">
    <property type="component" value="Chromosome Z"/>
</dbReference>
<evidence type="ECO:0000313" key="7">
    <source>
        <dbReference type="Proteomes" id="UP000001645"/>
    </source>
</evidence>
<evidence type="ECO:0000256" key="1">
    <source>
        <dbReference type="ARBA" id="ARBA00004555"/>
    </source>
</evidence>
<gene>
    <name evidence="6" type="primary">GKAP1</name>
</gene>